<accession>A0A845GGJ7</accession>
<dbReference type="RefSeq" id="WP_161081780.1">
    <property type="nucleotide sequence ID" value="NZ_WWCX01000001.1"/>
</dbReference>
<evidence type="ECO:0000313" key="2">
    <source>
        <dbReference type="Proteomes" id="UP000447355"/>
    </source>
</evidence>
<proteinExistence type="predicted"/>
<sequence>MQDARQLEAGRPAKYAAIHISIRDIACAPALGQTAAVMEAMSKQLCEDGMPPPVQSYGLLANVDVQLAPQVA</sequence>
<protein>
    <submittedName>
        <fullName evidence="1">Uncharacterized protein</fullName>
    </submittedName>
</protein>
<comment type="caution">
    <text evidence="1">The sequence shown here is derived from an EMBL/GenBank/DDBJ whole genome shotgun (WGS) entry which is preliminary data.</text>
</comment>
<dbReference type="EMBL" id="WWCX01000001">
    <property type="protein sequence ID" value="MYM92515.1"/>
    <property type="molecule type" value="Genomic_DNA"/>
</dbReference>
<organism evidence="1 2">
    <name type="scientific">Duganella vulcania</name>
    <dbReference type="NCBI Taxonomy" id="2692166"/>
    <lineage>
        <taxon>Bacteria</taxon>
        <taxon>Pseudomonadati</taxon>
        <taxon>Pseudomonadota</taxon>
        <taxon>Betaproteobacteria</taxon>
        <taxon>Burkholderiales</taxon>
        <taxon>Oxalobacteraceae</taxon>
        <taxon>Telluria group</taxon>
        <taxon>Duganella</taxon>
    </lineage>
</organism>
<evidence type="ECO:0000313" key="1">
    <source>
        <dbReference type="EMBL" id="MYM92515.1"/>
    </source>
</evidence>
<dbReference type="AlphaFoldDB" id="A0A845GGJ7"/>
<dbReference type="Proteomes" id="UP000447355">
    <property type="component" value="Unassembled WGS sequence"/>
</dbReference>
<reference evidence="1" key="1">
    <citation type="submission" date="2019-12" db="EMBL/GenBank/DDBJ databases">
        <title>Novel species isolated from a subtropical stream in China.</title>
        <authorList>
            <person name="Lu H."/>
        </authorList>
    </citation>
    <scope>NUCLEOTIDE SEQUENCE [LARGE SCALE GENOMIC DNA]</scope>
    <source>
        <strain evidence="1">FT81W</strain>
    </source>
</reference>
<gene>
    <name evidence="1" type="ORF">GTP90_01415</name>
</gene>
<name>A0A845GGJ7_9BURK</name>